<dbReference type="RefSeq" id="WP_185275330.1">
    <property type="nucleotide sequence ID" value="NZ_CP043641.1"/>
</dbReference>
<dbReference type="AlphaFoldDB" id="A0A7G6YBJ8"/>
<dbReference type="Proteomes" id="UP000515511">
    <property type="component" value="Chromosome"/>
</dbReference>
<accession>A0A7G6YBJ8</accession>
<gene>
    <name evidence="2" type="ORF">F1C12_12495</name>
</gene>
<sequence length="527" mass="57159">MDAVTDAGTAPNVEVESDESSPKRRVTVLLGAGASRPAGLPLTNQLALDLMKSIEEDRHVGTDVKYALNNAYASMVEHATAAGSSPLNAVNVEKLFSAVRLLRRRDTHEAAPFVPSWKPSVERADHHPVTVSDRELLQAIDRGIKGPWTNELVPRIQQIVRAMTQPGDGAIYAQVEAQLLAHAARRLSQVGDVAYLEPLADLARAQVGGLDVTTLNYDTTVEQMCERVGVDVNVGVAGLAAWHGEPFPPRDGAMNLIKVHGSISWTKQKAQEVPGQRRLPADLIVEVPAGENQAPAIVIGDREKLETEGPTLILMRAFEGALDRATQLVVVGYSFGDAHINAVIRDWLNSDPSRSIVVVDPGWEQRSTGLWGDPTNFAEAVNRLADPFDKNGPPRLAVVRLGAESGLTEALGYEPPTNTDSGFGIEWAPTKLRVAFFGSAIENLRIEFVRAYSASHRALKALHVPESGQPPAEAVDVAYLGAGVWTEIDLIWDETNTSRQANLYITGTTPTHHVNQFVDHTFDARPE</sequence>
<reference evidence="3" key="1">
    <citation type="submission" date="2019-09" db="EMBL/GenBank/DDBJ databases">
        <title>Antimicrobial potential of Antarctic Bacteria.</title>
        <authorList>
            <person name="Benaud N."/>
            <person name="Edwards R.J."/>
            <person name="Ferrari B.C."/>
        </authorList>
    </citation>
    <scope>NUCLEOTIDE SEQUENCE [LARGE SCALE GENOMIC DNA]</scope>
    <source>
        <strain evidence="3">INR9</strain>
    </source>
</reference>
<dbReference type="EMBL" id="CP043641">
    <property type="protein sequence ID" value="QNE35863.1"/>
    <property type="molecule type" value="Genomic_DNA"/>
</dbReference>
<organism evidence="2 3">
    <name type="scientific">Leifsonia shinshuensis</name>
    <dbReference type="NCBI Taxonomy" id="150026"/>
    <lineage>
        <taxon>Bacteria</taxon>
        <taxon>Bacillati</taxon>
        <taxon>Actinomycetota</taxon>
        <taxon>Actinomycetes</taxon>
        <taxon>Micrococcales</taxon>
        <taxon>Microbacteriaceae</taxon>
        <taxon>Leifsonia</taxon>
    </lineage>
</organism>
<dbReference type="Pfam" id="PF13289">
    <property type="entry name" value="SIR2_2"/>
    <property type="match status" value="1"/>
</dbReference>
<proteinExistence type="predicted"/>
<protein>
    <submittedName>
        <fullName evidence="2">Uncharacterized protein</fullName>
    </submittedName>
</protein>
<evidence type="ECO:0000313" key="2">
    <source>
        <dbReference type="EMBL" id="QNE35863.1"/>
    </source>
</evidence>
<evidence type="ECO:0000256" key="1">
    <source>
        <dbReference type="SAM" id="MobiDB-lite"/>
    </source>
</evidence>
<evidence type="ECO:0000313" key="3">
    <source>
        <dbReference type="Proteomes" id="UP000515511"/>
    </source>
</evidence>
<name>A0A7G6YBJ8_9MICO</name>
<feature type="region of interest" description="Disordered" evidence="1">
    <location>
        <begin position="1"/>
        <end position="24"/>
    </location>
</feature>
<dbReference type="KEGG" id="lse:F1C12_12495"/>